<dbReference type="Gene3D" id="1.20.120.1770">
    <property type="match status" value="1"/>
</dbReference>
<dbReference type="PANTHER" id="PTHR10106">
    <property type="entry name" value="CYTOCHROME B561-RELATED"/>
    <property type="match status" value="1"/>
</dbReference>
<evidence type="ECO:0000256" key="10">
    <source>
        <dbReference type="ARBA" id="ARBA00023136"/>
    </source>
</evidence>
<keyword evidence="8 11" id="KW-1133">Transmembrane helix</keyword>
<keyword evidence="4" id="KW-0349">Heme</keyword>
<dbReference type="GeneID" id="20639265"/>
<dbReference type="InParanoid" id="G4ZHG9"/>
<dbReference type="InterPro" id="IPR043205">
    <property type="entry name" value="CYB561/CYBRD1-like"/>
</dbReference>
<evidence type="ECO:0000256" key="6">
    <source>
        <dbReference type="ARBA" id="ARBA00022723"/>
    </source>
</evidence>
<evidence type="ECO:0000256" key="8">
    <source>
        <dbReference type="ARBA" id="ARBA00022989"/>
    </source>
</evidence>
<dbReference type="EMBL" id="JH159154">
    <property type="protein sequence ID" value="EGZ18049.1"/>
    <property type="molecule type" value="Genomic_DNA"/>
</dbReference>
<dbReference type="GO" id="GO:0016491">
    <property type="term" value="F:oxidoreductase activity"/>
    <property type="evidence" value="ECO:0007669"/>
    <property type="project" value="InterPro"/>
</dbReference>
<keyword evidence="14" id="KW-1185">Reference proteome</keyword>
<dbReference type="GO" id="GO:0016020">
    <property type="term" value="C:membrane"/>
    <property type="evidence" value="ECO:0007669"/>
    <property type="project" value="UniProtKB-SubCell"/>
</dbReference>
<evidence type="ECO:0000256" key="3">
    <source>
        <dbReference type="ARBA" id="ARBA00022448"/>
    </source>
</evidence>
<reference evidence="13 14" key="1">
    <citation type="journal article" date="2006" name="Science">
        <title>Phytophthora genome sequences uncover evolutionary origins and mechanisms of pathogenesis.</title>
        <authorList>
            <person name="Tyler B.M."/>
            <person name="Tripathy S."/>
            <person name="Zhang X."/>
            <person name="Dehal P."/>
            <person name="Jiang R.H."/>
            <person name="Aerts A."/>
            <person name="Arredondo F.D."/>
            <person name="Baxter L."/>
            <person name="Bensasson D."/>
            <person name="Beynon J.L."/>
            <person name="Chapman J."/>
            <person name="Damasceno C.M."/>
            <person name="Dorrance A.E."/>
            <person name="Dou D."/>
            <person name="Dickerman A.W."/>
            <person name="Dubchak I.L."/>
            <person name="Garbelotto M."/>
            <person name="Gijzen M."/>
            <person name="Gordon S.G."/>
            <person name="Govers F."/>
            <person name="Grunwald N.J."/>
            <person name="Huang W."/>
            <person name="Ivors K.L."/>
            <person name="Jones R.W."/>
            <person name="Kamoun S."/>
            <person name="Krampis K."/>
            <person name="Lamour K.H."/>
            <person name="Lee M.K."/>
            <person name="McDonald W.H."/>
            <person name="Medina M."/>
            <person name="Meijer H.J."/>
            <person name="Nordberg E.K."/>
            <person name="Maclean D.J."/>
            <person name="Ospina-Giraldo M.D."/>
            <person name="Morris P.F."/>
            <person name="Phuntumart V."/>
            <person name="Putnam N.H."/>
            <person name="Rash S."/>
            <person name="Rose J.K."/>
            <person name="Sakihama Y."/>
            <person name="Salamov A.A."/>
            <person name="Savidor A."/>
            <person name="Scheuring C.F."/>
            <person name="Smith B.M."/>
            <person name="Sobral B.W."/>
            <person name="Terry A."/>
            <person name="Torto-Alalibo T.A."/>
            <person name="Win J."/>
            <person name="Xu Z."/>
            <person name="Zhang H."/>
            <person name="Grigoriev I.V."/>
            <person name="Rokhsar D.S."/>
            <person name="Boore J.L."/>
        </authorList>
    </citation>
    <scope>NUCLEOTIDE SEQUENCE [LARGE SCALE GENOMIC DNA]</scope>
    <source>
        <strain evidence="13 14">P6497</strain>
    </source>
</reference>
<evidence type="ECO:0000256" key="5">
    <source>
        <dbReference type="ARBA" id="ARBA00022692"/>
    </source>
</evidence>
<sequence>MELVARVLAHTLPALVVVLMGYWMGSGLTAYAAKDGVVTARDTSGFSWAYGDPRVFNWHPLLMSFGFVFCSMQAALAYVSLPFSHTVNKRIHLSLHALGFLSAVLGTVAVFRFHNEHGITNLYSLHSWLGLTVLILFAAHWLGSFIVFFYPGAQQDVRAAIGPYHIAIGLSIVGLVVATVEAGILEKLSFNASCNVDGELNGESVKGYMASDCVVGNAIGLLVALSLPALVVTIWLSKTQRIVKASGDEATPLLNAGSGDEKKEFNV</sequence>
<evidence type="ECO:0000256" key="9">
    <source>
        <dbReference type="ARBA" id="ARBA00023004"/>
    </source>
</evidence>
<dbReference type="GO" id="GO:0046872">
    <property type="term" value="F:metal ion binding"/>
    <property type="evidence" value="ECO:0007669"/>
    <property type="project" value="UniProtKB-KW"/>
</dbReference>
<dbReference type="FunFam" id="1.20.120.1770:FF:000001">
    <property type="entry name" value="Cytochrome b reductase 1"/>
    <property type="match status" value="1"/>
</dbReference>
<feature type="transmembrane region" description="Helical" evidence="11">
    <location>
        <begin position="93"/>
        <end position="113"/>
    </location>
</feature>
<keyword evidence="3" id="KW-0813">Transport</keyword>
<evidence type="ECO:0000256" key="4">
    <source>
        <dbReference type="ARBA" id="ARBA00022617"/>
    </source>
</evidence>
<dbReference type="AlphaFoldDB" id="G4ZHG9"/>
<accession>G4ZHG9</accession>
<dbReference type="RefSeq" id="XP_009527107.1">
    <property type="nucleotide sequence ID" value="XM_009528812.1"/>
</dbReference>
<evidence type="ECO:0000256" key="11">
    <source>
        <dbReference type="SAM" id="Phobius"/>
    </source>
</evidence>
<proteinExistence type="predicted"/>
<evidence type="ECO:0000313" key="14">
    <source>
        <dbReference type="Proteomes" id="UP000002640"/>
    </source>
</evidence>
<keyword evidence="10 11" id="KW-0472">Membrane</keyword>
<dbReference type="SMR" id="G4ZHG9"/>
<dbReference type="KEGG" id="psoj:PHYSODRAFT_261288"/>
<name>G4ZHG9_PHYSP</name>
<feature type="transmembrane region" description="Helical" evidence="11">
    <location>
        <begin position="61"/>
        <end position="81"/>
    </location>
</feature>
<keyword evidence="9" id="KW-0408">Iron</keyword>
<comment type="subcellular location">
    <subcellularLocation>
        <location evidence="2">Membrane</location>
        <topology evidence="2">Multi-pass membrane protein</topology>
    </subcellularLocation>
</comment>
<dbReference type="InterPro" id="IPR006593">
    <property type="entry name" value="Cyt_b561/ferric_Rdtase_TM"/>
</dbReference>
<protein>
    <recommendedName>
        <fullName evidence="12">Cytochrome b561 domain-containing protein</fullName>
    </recommendedName>
</protein>
<dbReference type="Pfam" id="PF03188">
    <property type="entry name" value="Cytochrom_B561"/>
    <property type="match status" value="1"/>
</dbReference>
<feature type="transmembrane region" description="Helical" evidence="11">
    <location>
        <begin position="7"/>
        <end position="25"/>
    </location>
</feature>
<keyword evidence="7" id="KW-0249">Electron transport</keyword>
<keyword evidence="6" id="KW-0479">Metal-binding</keyword>
<feature type="domain" description="Cytochrome b561" evidence="12">
    <location>
        <begin position="8"/>
        <end position="235"/>
    </location>
</feature>
<feature type="transmembrane region" description="Helical" evidence="11">
    <location>
        <begin position="162"/>
        <end position="180"/>
    </location>
</feature>
<feature type="transmembrane region" description="Helical" evidence="11">
    <location>
        <begin position="125"/>
        <end position="150"/>
    </location>
</feature>
<evidence type="ECO:0000256" key="1">
    <source>
        <dbReference type="ARBA" id="ARBA00001970"/>
    </source>
</evidence>
<dbReference type="OMA" id="LHFRGGM"/>
<organism evidence="13 14">
    <name type="scientific">Phytophthora sojae (strain P6497)</name>
    <name type="common">Soybean stem and root rot agent</name>
    <name type="synonym">Phytophthora megasperma f. sp. glycines</name>
    <dbReference type="NCBI Taxonomy" id="1094619"/>
    <lineage>
        <taxon>Eukaryota</taxon>
        <taxon>Sar</taxon>
        <taxon>Stramenopiles</taxon>
        <taxon>Oomycota</taxon>
        <taxon>Peronosporomycetes</taxon>
        <taxon>Peronosporales</taxon>
        <taxon>Peronosporaceae</taxon>
        <taxon>Phytophthora</taxon>
    </lineage>
</organism>
<dbReference type="PROSITE" id="PS50939">
    <property type="entry name" value="CYTOCHROME_B561"/>
    <property type="match status" value="1"/>
</dbReference>
<evidence type="ECO:0000259" key="12">
    <source>
        <dbReference type="PROSITE" id="PS50939"/>
    </source>
</evidence>
<feature type="transmembrane region" description="Helical" evidence="11">
    <location>
        <begin position="214"/>
        <end position="236"/>
    </location>
</feature>
<dbReference type="Proteomes" id="UP000002640">
    <property type="component" value="Unassembled WGS sequence"/>
</dbReference>
<evidence type="ECO:0000256" key="7">
    <source>
        <dbReference type="ARBA" id="ARBA00022982"/>
    </source>
</evidence>
<gene>
    <name evidence="13" type="ORF">PHYSODRAFT_261288</name>
</gene>
<dbReference type="PANTHER" id="PTHR10106:SF0">
    <property type="entry name" value="LD36721P"/>
    <property type="match status" value="1"/>
</dbReference>
<keyword evidence="5 11" id="KW-0812">Transmembrane</keyword>
<evidence type="ECO:0000313" key="13">
    <source>
        <dbReference type="EMBL" id="EGZ18049.1"/>
    </source>
</evidence>
<dbReference type="SMART" id="SM00665">
    <property type="entry name" value="B561"/>
    <property type="match status" value="1"/>
</dbReference>
<comment type="cofactor">
    <cofactor evidence="1">
        <name>heme b</name>
        <dbReference type="ChEBI" id="CHEBI:60344"/>
    </cofactor>
</comment>
<evidence type="ECO:0000256" key="2">
    <source>
        <dbReference type="ARBA" id="ARBA00004141"/>
    </source>
</evidence>